<reference evidence="8" key="2">
    <citation type="journal article" date="2021" name="PeerJ">
        <title>Extensive microbial diversity within the chicken gut microbiome revealed by metagenomics and culture.</title>
        <authorList>
            <person name="Gilroy R."/>
            <person name="Ravi A."/>
            <person name="Getino M."/>
            <person name="Pursley I."/>
            <person name="Horton D.L."/>
            <person name="Alikhan N.F."/>
            <person name="Baker D."/>
            <person name="Gharbi K."/>
            <person name="Hall N."/>
            <person name="Watson M."/>
            <person name="Adriaenssens E.M."/>
            <person name="Foster-Nyarko E."/>
            <person name="Jarju S."/>
            <person name="Secka A."/>
            <person name="Antonio M."/>
            <person name="Oren A."/>
            <person name="Chaudhuri R.R."/>
            <person name="La Ragione R."/>
            <person name="Hildebrand F."/>
            <person name="Pallen M.J."/>
        </authorList>
    </citation>
    <scope>NUCLEOTIDE SEQUENCE</scope>
    <source>
        <strain evidence="8">17113</strain>
    </source>
</reference>
<comment type="subunit">
    <text evidence="7">Homohexamer.</text>
</comment>
<feature type="binding site" evidence="7">
    <location>
        <position position="103"/>
    </location>
    <ligand>
        <name>Mg(2+)</name>
        <dbReference type="ChEBI" id="CHEBI:18420"/>
        <label>1</label>
    </ligand>
</feature>
<dbReference type="EC" id="3.6.1.1" evidence="7"/>
<dbReference type="Pfam" id="PF00719">
    <property type="entry name" value="Pyrophosphatase"/>
    <property type="match status" value="1"/>
</dbReference>
<evidence type="ECO:0000313" key="9">
    <source>
        <dbReference type="Proteomes" id="UP000823634"/>
    </source>
</evidence>
<feature type="binding site" evidence="7">
    <location>
        <position position="71"/>
    </location>
    <ligand>
        <name>Mg(2+)</name>
        <dbReference type="ChEBI" id="CHEBI:18420"/>
        <label>2</label>
    </ligand>
</feature>
<dbReference type="FunFam" id="3.90.80.10:FF:000003">
    <property type="entry name" value="Inorganic pyrophosphatase"/>
    <property type="match status" value="1"/>
</dbReference>
<dbReference type="EMBL" id="JADINA010000007">
    <property type="protein sequence ID" value="MBO8425867.1"/>
    <property type="molecule type" value="Genomic_DNA"/>
</dbReference>
<dbReference type="SUPFAM" id="SSF50324">
    <property type="entry name" value="Inorganic pyrophosphatase"/>
    <property type="match status" value="1"/>
</dbReference>
<keyword evidence="3 7" id="KW-0479">Metal-binding</keyword>
<proteinExistence type="inferred from homology"/>
<protein>
    <recommendedName>
        <fullName evidence="7">Inorganic pyrophosphatase</fullName>
        <ecNumber evidence="7">3.6.1.1</ecNumber>
    </recommendedName>
    <alternativeName>
        <fullName evidence="7">Pyrophosphate phospho-hydrolase</fullName>
        <shortName evidence="7">PPase</shortName>
    </alternativeName>
</protein>
<organism evidence="8 9">
    <name type="scientific">Candidatus Alloenteromonas pullistercoris</name>
    <dbReference type="NCBI Taxonomy" id="2840785"/>
    <lineage>
        <taxon>Bacteria</taxon>
        <taxon>Bacillati</taxon>
        <taxon>Bacillota</taxon>
        <taxon>Bacillota incertae sedis</taxon>
        <taxon>Candidatus Alloenteromonas</taxon>
    </lineage>
</organism>
<keyword evidence="2 7" id="KW-0963">Cytoplasm</keyword>
<evidence type="ECO:0000256" key="6">
    <source>
        <dbReference type="ARBA" id="ARBA00047820"/>
    </source>
</evidence>
<feature type="binding site" evidence="7">
    <location>
        <position position="56"/>
    </location>
    <ligand>
        <name>substrate</name>
    </ligand>
</feature>
<dbReference type="Gene3D" id="3.90.80.10">
    <property type="entry name" value="Inorganic pyrophosphatase"/>
    <property type="match status" value="1"/>
</dbReference>
<dbReference type="GO" id="GO:0005737">
    <property type="term" value="C:cytoplasm"/>
    <property type="evidence" value="ECO:0007669"/>
    <property type="project" value="UniProtKB-SubCell"/>
</dbReference>
<evidence type="ECO:0000256" key="4">
    <source>
        <dbReference type="ARBA" id="ARBA00022801"/>
    </source>
</evidence>
<dbReference type="PANTHER" id="PTHR10286">
    <property type="entry name" value="INORGANIC PYROPHOSPHATASE"/>
    <property type="match status" value="1"/>
</dbReference>
<dbReference type="CDD" id="cd00412">
    <property type="entry name" value="pyrophosphatase"/>
    <property type="match status" value="1"/>
</dbReference>
<accession>A0A9D9DE51</accession>
<dbReference type="GO" id="GO:0000287">
    <property type="term" value="F:magnesium ion binding"/>
    <property type="evidence" value="ECO:0007669"/>
    <property type="project" value="UniProtKB-UniRule"/>
</dbReference>
<feature type="binding site" evidence="7">
    <location>
        <position position="140"/>
    </location>
    <ligand>
        <name>substrate</name>
    </ligand>
</feature>
<dbReference type="InterPro" id="IPR036649">
    <property type="entry name" value="Pyrophosphatase_sf"/>
</dbReference>
<comment type="subcellular location">
    <subcellularLocation>
        <location evidence="7">Cytoplasm</location>
    </subcellularLocation>
</comment>
<dbReference type="InterPro" id="IPR008162">
    <property type="entry name" value="Pyrophosphatase"/>
</dbReference>
<comment type="caution">
    <text evidence="8">The sequence shown here is derived from an EMBL/GenBank/DDBJ whole genome shotgun (WGS) entry which is preliminary data.</text>
</comment>
<evidence type="ECO:0000256" key="7">
    <source>
        <dbReference type="HAMAP-Rule" id="MF_00209"/>
    </source>
</evidence>
<dbReference type="GO" id="GO:0006796">
    <property type="term" value="P:phosphate-containing compound metabolic process"/>
    <property type="evidence" value="ECO:0007669"/>
    <property type="project" value="InterPro"/>
</dbReference>
<feature type="binding site" evidence="7">
    <location>
        <position position="71"/>
    </location>
    <ligand>
        <name>Mg(2+)</name>
        <dbReference type="ChEBI" id="CHEBI:18420"/>
        <label>1</label>
    </ligand>
</feature>
<evidence type="ECO:0000256" key="2">
    <source>
        <dbReference type="ARBA" id="ARBA00022490"/>
    </source>
</evidence>
<dbReference type="PROSITE" id="PS00387">
    <property type="entry name" value="PPASE"/>
    <property type="match status" value="1"/>
</dbReference>
<dbReference type="AlphaFoldDB" id="A0A9D9DE51"/>
<dbReference type="Proteomes" id="UP000823634">
    <property type="component" value="Unassembled WGS sequence"/>
</dbReference>
<feature type="binding site" evidence="7">
    <location>
        <position position="30"/>
    </location>
    <ligand>
        <name>substrate</name>
    </ligand>
</feature>
<evidence type="ECO:0000313" key="8">
    <source>
        <dbReference type="EMBL" id="MBO8425867.1"/>
    </source>
</evidence>
<dbReference type="GO" id="GO:0004427">
    <property type="term" value="F:inorganic diphosphate phosphatase activity"/>
    <property type="evidence" value="ECO:0007669"/>
    <property type="project" value="UniProtKB-UniRule"/>
</dbReference>
<feature type="binding site" evidence="7">
    <location>
        <position position="66"/>
    </location>
    <ligand>
        <name>Mg(2+)</name>
        <dbReference type="ChEBI" id="CHEBI:18420"/>
        <label>1</label>
    </ligand>
</feature>
<evidence type="ECO:0000256" key="3">
    <source>
        <dbReference type="ARBA" id="ARBA00022723"/>
    </source>
</evidence>
<evidence type="ECO:0000256" key="5">
    <source>
        <dbReference type="ARBA" id="ARBA00022842"/>
    </source>
</evidence>
<evidence type="ECO:0000256" key="1">
    <source>
        <dbReference type="ARBA" id="ARBA00001946"/>
    </source>
</evidence>
<comment type="catalytic activity">
    <reaction evidence="6 7">
        <text>diphosphate + H2O = 2 phosphate + H(+)</text>
        <dbReference type="Rhea" id="RHEA:24576"/>
        <dbReference type="ChEBI" id="CHEBI:15377"/>
        <dbReference type="ChEBI" id="CHEBI:15378"/>
        <dbReference type="ChEBI" id="CHEBI:33019"/>
        <dbReference type="ChEBI" id="CHEBI:43474"/>
        <dbReference type="EC" id="3.6.1.1"/>
    </reaction>
</comment>
<comment type="cofactor">
    <cofactor evidence="1 7">
        <name>Mg(2+)</name>
        <dbReference type="ChEBI" id="CHEBI:18420"/>
    </cofactor>
</comment>
<name>A0A9D9DE51_9FIRM</name>
<gene>
    <name evidence="7" type="primary">ppa</name>
    <name evidence="8" type="ORF">IAC61_00920</name>
</gene>
<keyword evidence="4 7" id="KW-0378">Hydrolase</keyword>
<comment type="function">
    <text evidence="7">Catalyzes the hydrolysis of inorganic pyrophosphate (PPi) forming two phosphate ions.</text>
</comment>
<dbReference type="HAMAP" id="MF_00209">
    <property type="entry name" value="Inorganic_PPase"/>
    <property type="match status" value="1"/>
</dbReference>
<reference evidence="8" key="1">
    <citation type="submission" date="2020-10" db="EMBL/GenBank/DDBJ databases">
        <authorList>
            <person name="Gilroy R."/>
        </authorList>
    </citation>
    <scope>NUCLEOTIDE SEQUENCE</scope>
    <source>
        <strain evidence="8">17113</strain>
    </source>
</reference>
<feature type="binding site" evidence="7">
    <location>
        <position position="44"/>
    </location>
    <ligand>
        <name>substrate</name>
    </ligand>
</feature>
<keyword evidence="5 7" id="KW-0460">Magnesium</keyword>
<sequence length="180" mass="20339">MNLIHAVKKEFQTPEEFYAVVEISALSSAKYEIDHESGALILDRFLYTSTHYPHNYGFIPKTWADDGDPLDVLIVSSGPIVPLAMVRCHPIGLLTMLDSGKKDTKIIAVPVNDPFYGGFHSVDELPDHVEEEISHFFTVYKELEHDKQTEVKGYGDPEAAKEAIKEGLRKYVSLFPDHDY</sequence>
<comment type="similarity">
    <text evidence="7">Belongs to the PPase family.</text>
</comment>